<dbReference type="EMBL" id="JBEGDG010000007">
    <property type="protein sequence ID" value="MEQ6355127.1"/>
    <property type="molecule type" value="Genomic_DNA"/>
</dbReference>
<accession>A0ABV1MRJ7</accession>
<gene>
    <name evidence="1" type="ORF">ABNX05_10910</name>
</gene>
<reference evidence="1 2" key="1">
    <citation type="submission" date="2024-06" db="EMBL/GenBank/DDBJ databases">
        <title>Lysinibacillus zambalefons sp. nov., a Novel Firmicute Isolated from the Poon Bato Zambales Hyperalkaline Spring.</title>
        <authorList>
            <person name="Aja J.A."/>
            <person name="Lazaro J.E.H."/>
            <person name="Llorin L.D."/>
            <person name="Lim K.R."/>
            <person name="Teodosio J."/>
            <person name="Dalisay D.S."/>
        </authorList>
    </citation>
    <scope>NUCLEOTIDE SEQUENCE [LARGE SCALE GENOMIC DNA]</scope>
    <source>
        <strain evidence="1 2">M3</strain>
    </source>
</reference>
<evidence type="ECO:0000313" key="1">
    <source>
        <dbReference type="EMBL" id="MEQ6355127.1"/>
    </source>
</evidence>
<evidence type="ECO:0000313" key="2">
    <source>
        <dbReference type="Proteomes" id="UP001478862"/>
    </source>
</evidence>
<proteinExistence type="predicted"/>
<dbReference type="RefSeq" id="WP_349659757.1">
    <property type="nucleotide sequence ID" value="NZ_JBEGDG010000007.1"/>
</dbReference>
<comment type="caution">
    <text evidence="1">The sequence shown here is derived from an EMBL/GenBank/DDBJ whole genome shotgun (WGS) entry which is preliminary data.</text>
</comment>
<organism evidence="1 2">
    <name type="scientific">Lysinibacillus zambalensis</name>
    <dbReference type="NCBI Taxonomy" id="3160866"/>
    <lineage>
        <taxon>Bacteria</taxon>
        <taxon>Bacillati</taxon>
        <taxon>Bacillota</taxon>
        <taxon>Bacilli</taxon>
        <taxon>Bacillales</taxon>
        <taxon>Bacillaceae</taxon>
        <taxon>Lysinibacillus</taxon>
    </lineage>
</organism>
<keyword evidence="2" id="KW-1185">Reference proteome</keyword>
<protein>
    <submittedName>
        <fullName evidence="1">Uncharacterized protein</fullName>
    </submittedName>
</protein>
<name>A0ABV1MRJ7_9BACI</name>
<dbReference type="Proteomes" id="UP001478862">
    <property type="component" value="Unassembled WGS sequence"/>
</dbReference>
<sequence length="144" mass="16491">MNETPLESNQTQLTSQHRLSFDKHNKTLSFKYQKRGGKGKNAPLIDEYAYGNEKHFGSYKVLMQRLNEEEFREGLTAEEISDIDKLILALGKACDHIDKVANEMYEYIKEKIVIDLGESTSGRGRKKVKGIEVYDEESNEVDAD</sequence>